<protein>
    <recommendedName>
        <fullName evidence="1">NmrA-like domain-containing protein</fullName>
    </recommendedName>
</protein>
<dbReference type="Proteomes" id="UP000322873">
    <property type="component" value="Unassembled WGS sequence"/>
</dbReference>
<dbReference type="InterPro" id="IPR008030">
    <property type="entry name" value="NmrA-like"/>
</dbReference>
<dbReference type="Pfam" id="PF05368">
    <property type="entry name" value="NmrA"/>
    <property type="match status" value="1"/>
</dbReference>
<dbReference type="InterPro" id="IPR036291">
    <property type="entry name" value="NAD(P)-bd_dom_sf"/>
</dbReference>
<name>A0A5M9J996_MONFR</name>
<dbReference type="PANTHER" id="PTHR48079:SF6">
    <property type="entry name" value="NAD(P)-BINDING DOMAIN-CONTAINING PROTEIN-RELATED"/>
    <property type="match status" value="1"/>
</dbReference>
<evidence type="ECO:0000313" key="2">
    <source>
        <dbReference type="EMBL" id="KAA8566198.1"/>
    </source>
</evidence>
<reference evidence="2 3" key="1">
    <citation type="submission" date="2019-06" db="EMBL/GenBank/DDBJ databases">
        <title>Genome Sequence of the Brown Rot Fungal Pathogen Monilinia fructicola.</title>
        <authorList>
            <person name="De Miccolis Angelini R.M."/>
            <person name="Landi L."/>
            <person name="Abate D."/>
            <person name="Pollastro S."/>
            <person name="Romanazzi G."/>
            <person name="Faretra F."/>
        </authorList>
    </citation>
    <scope>NUCLEOTIDE SEQUENCE [LARGE SCALE GENOMIC DNA]</scope>
    <source>
        <strain evidence="2 3">Mfrc123</strain>
    </source>
</reference>
<organism evidence="2 3">
    <name type="scientific">Monilinia fructicola</name>
    <name type="common">Brown rot fungus</name>
    <name type="synonym">Ciboria fructicola</name>
    <dbReference type="NCBI Taxonomy" id="38448"/>
    <lineage>
        <taxon>Eukaryota</taxon>
        <taxon>Fungi</taxon>
        <taxon>Dikarya</taxon>
        <taxon>Ascomycota</taxon>
        <taxon>Pezizomycotina</taxon>
        <taxon>Leotiomycetes</taxon>
        <taxon>Helotiales</taxon>
        <taxon>Sclerotiniaceae</taxon>
        <taxon>Monilinia</taxon>
    </lineage>
</organism>
<accession>A0A5M9J996</accession>
<dbReference type="VEuPathDB" id="FungiDB:MFRU_019g01530"/>
<evidence type="ECO:0000313" key="3">
    <source>
        <dbReference type="Proteomes" id="UP000322873"/>
    </source>
</evidence>
<dbReference type="OrthoDB" id="2130169at2759"/>
<dbReference type="InterPro" id="IPR051783">
    <property type="entry name" value="NAD(P)-dependent_oxidoreduct"/>
</dbReference>
<sequence length="359" mass="39319">MSKIFIIGATGHIGGAILDLVYRRYSDVDIKILVRDEKKGKILVAKYPRVIFVLGDFTTLETLTKEAKAADIVINAGPDYKHDIAISAILAGLANRSPKAYYIHTSGAAKVWDSPNGSQAGTKIWDDLDEIQTLNSFPSTAIHATSDSLVFAASKNTNVAIVSPTIVYGLSPSPLHPTPFTVPSALDSITTINSGFTISSGANIQGYIHVLDIARIYLSLIDDALKKSVANSKKWGAESYYFAVSDELSFKEYMSCLVSHISQHPYNLIQETRIKELLVPEAVEAIGKSNMTFFGVNMRVKSTRAKEILGWAPSEKRVREGLGEVLSVYLRAKREGGCKVLDIYFHEKNHGGHKNVSIE</sequence>
<feature type="domain" description="NmrA-like" evidence="1">
    <location>
        <begin position="2"/>
        <end position="91"/>
    </location>
</feature>
<proteinExistence type="predicted"/>
<dbReference type="GO" id="GO:0004029">
    <property type="term" value="F:aldehyde dehydrogenase (NAD+) activity"/>
    <property type="evidence" value="ECO:0007669"/>
    <property type="project" value="TreeGrafter"/>
</dbReference>
<dbReference type="PANTHER" id="PTHR48079">
    <property type="entry name" value="PROTEIN YEEZ"/>
    <property type="match status" value="1"/>
</dbReference>
<dbReference type="EMBL" id="VICG01000012">
    <property type="protein sequence ID" value="KAA8566198.1"/>
    <property type="molecule type" value="Genomic_DNA"/>
</dbReference>
<gene>
    <name evidence="2" type="ORF">EYC84_008799</name>
</gene>
<dbReference type="AlphaFoldDB" id="A0A5M9J996"/>
<keyword evidence="3" id="KW-1185">Reference proteome</keyword>
<comment type="caution">
    <text evidence="2">The sequence shown here is derived from an EMBL/GenBank/DDBJ whole genome shotgun (WGS) entry which is preliminary data.</text>
</comment>
<dbReference type="SUPFAM" id="SSF51735">
    <property type="entry name" value="NAD(P)-binding Rossmann-fold domains"/>
    <property type="match status" value="1"/>
</dbReference>
<evidence type="ECO:0000259" key="1">
    <source>
        <dbReference type="Pfam" id="PF05368"/>
    </source>
</evidence>
<dbReference type="Gene3D" id="3.40.50.720">
    <property type="entry name" value="NAD(P)-binding Rossmann-like Domain"/>
    <property type="match status" value="1"/>
</dbReference>
<dbReference type="GO" id="GO:0005737">
    <property type="term" value="C:cytoplasm"/>
    <property type="evidence" value="ECO:0007669"/>
    <property type="project" value="TreeGrafter"/>
</dbReference>